<evidence type="ECO:0000313" key="2">
    <source>
        <dbReference type="EMBL" id="MSU89132.1"/>
    </source>
</evidence>
<protein>
    <submittedName>
        <fullName evidence="2">SDR family oxidoreductase</fullName>
    </submittedName>
</protein>
<dbReference type="RefSeq" id="WP_154445624.1">
    <property type="nucleotide sequence ID" value="NZ_WIND01000003.1"/>
</dbReference>
<evidence type="ECO:0000256" key="1">
    <source>
        <dbReference type="ARBA" id="ARBA00006484"/>
    </source>
</evidence>
<evidence type="ECO:0000313" key="3">
    <source>
        <dbReference type="Proteomes" id="UP000474957"/>
    </source>
</evidence>
<dbReference type="PANTHER" id="PTHR42879:SF6">
    <property type="entry name" value="NADPH-DEPENDENT REDUCTASE BACG"/>
    <property type="match status" value="1"/>
</dbReference>
<dbReference type="PRINTS" id="PR00081">
    <property type="entry name" value="GDHRDH"/>
</dbReference>
<comment type="caution">
    <text evidence="2">The sequence shown here is derived from an EMBL/GenBank/DDBJ whole genome shotgun (WGS) entry which is preliminary data.</text>
</comment>
<dbReference type="Proteomes" id="UP000474957">
    <property type="component" value="Unassembled WGS sequence"/>
</dbReference>
<dbReference type="InterPro" id="IPR050259">
    <property type="entry name" value="SDR"/>
</dbReference>
<accession>A0A6L5YZ45</accession>
<organism evidence="2 3">
    <name type="scientific">Halovulum marinum</name>
    <dbReference type="NCBI Taxonomy" id="2662447"/>
    <lineage>
        <taxon>Bacteria</taxon>
        <taxon>Pseudomonadati</taxon>
        <taxon>Pseudomonadota</taxon>
        <taxon>Alphaproteobacteria</taxon>
        <taxon>Rhodobacterales</taxon>
        <taxon>Paracoccaceae</taxon>
        <taxon>Halovulum</taxon>
    </lineage>
</organism>
<dbReference type="EMBL" id="WIND01000003">
    <property type="protein sequence ID" value="MSU89132.1"/>
    <property type="molecule type" value="Genomic_DNA"/>
</dbReference>
<proteinExistence type="inferred from homology"/>
<dbReference type="PANTHER" id="PTHR42879">
    <property type="entry name" value="3-OXOACYL-(ACYL-CARRIER-PROTEIN) REDUCTASE"/>
    <property type="match status" value="1"/>
</dbReference>
<gene>
    <name evidence="2" type="ORF">GE300_05785</name>
</gene>
<keyword evidence="3" id="KW-1185">Reference proteome</keyword>
<name>A0A6L5YZ45_9RHOB</name>
<dbReference type="Pfam" id="PF13561">
    <property type="entry name" value="adh_short_C2"/>
    <property type="match status" value="1"/>
</dbReference>
<dbReference type="InterPro" id="IPR036291">
    <property type="entry name" value="NAD(P)-bd_dom_sf"/>
</dbReference>
<comment type="similarity">
    <text evidence="1">Belongs to the short-chain dehydrogenases/reductases (SDR) family.</text>
</comment>
<reference evidence="2 3" key="1">
    <citation type="submission" date="2019-10" db="EMBL/GenBank/DDBJ databases">
        <title>Cognatihalovulum marinum gen. nov. sp. nov., a new member of the family Rhodobacteraceae isolated from deep seawater of the Northwest Indian Ocean.</title>
        <authorList>
            <person name="Ruan C."/>
            <person name="Wang J."/>
            <person name="Zheng X."/>
            <person name="Song L."/>
            <person name="Zhu Y."/>
            <person name="Huang Y."/>
            <person name="Lu Z."/>
            <person name="Du W."/>
            <person name="Huang L."/>
            <person name="Dai X."/>
        </authorList>
    </citation>
    <scope>NUCLEOTIDE SEQUENCE [LARGE SCALE GENOMIC DNA]</scope>
    <source>
        <strain evidence="2 3">2CG4</strain>
    </source>
</reference>
<dbReference type="Gene3D" id="3.40.50.720">
    <property type="entry name" value="NAD(P)-binding Rossmann-like Domain"/>
    <property type="match status" value="1"/>
</dbReference>
<dbReference type="InterPro" id="IPR002347">
    <property type="entry name" value="SDR_fam"/>
</dbReference>
<dbReference type="SUPFAM" id="SSF51735">
    <property type="entry name" value="NAD(P)-binding Rossmann-fold domains"/>
    <property type="match status" value="1"/>
</dbReference>
<dbReference type="AlphaFoldDB" id="A0A6L5YZ45"/>
<sequence length="261" mass="27012">MDLGLKDKRALVMSSSRGLGLGIAQALAAEGAEVLLTGRSEDKLQAAAEAINARGQGRARRVACDLNDPASVDVLAQAAADMGGADILVANTGGPPPGRMADADQQVLEAQMQAMVFRVTALAAKLVPHMQARGWGRIIAIGSSGVIQPIPTLGLSNMIRSALVGWSKSMSNDLAADGITVNMLLPGRIHTERVDELDGAAAKRTGKDLDAVRAASRATIPAGRYGTVQEFADVAAFLASERASYVTGSLVRCDGGQIRAV</sequence>